<accession>A0A2I2A924</accession>
<name>A0A2I2A924_9LACO</name>
<gene>
    <name evidence="2" type="ORF">CYR79_09100</name>
</gene>
<proteinExistence type="predicted"/>
<protein>
    <submittedName>
        <fullName evidence="2">Flagellar motor switch protein</fullName>
    </submittedName>
</protein>
<evidence type="ECO:0000313" key="3">
    <source>
        <dbReference type="Proteomes" id="UP000234579"/>
    </source>
</evidence>
<organism evidence="2 3">
    <name type="scientific">Ligilactobacillus agilis</name>
    <dbReference type="NCBI Taxonomy" id="1601"/>
    <lineage>
        <taxon>Bacteria</taxon>
        <taxon>Bacillati</taxon>
        <taxon>Bacillota</taxon>
        <taxon>Bacilli</taxon>
        <taxon>Lactobacillales</taxon>
        <taxon>Lactobacillaceae</taxon>
        <taxon>Ligilactobacillus</taxon>
    </lineage>
</organism>
<dbReference type="EMBL" id="PKGI01000046">
    <property type="protein sequence ID" value="PLA75861.1"/>
    <property type="molecule type" value="Genomic_DNA"/>
</dbReference>
<keyword evidence="2" id="KW-0966">Cell projection</keyword>
<keyword evidence="2" id="KW-0282">Flagellum</keyword>
<evidence type="ECO:0000256" key="1">
    <source>
        <dbReference type="SAM" id="MobiDB-lite"/>
    </source>
</evidence>
<reference evidence="3" key="1">
    <citation type="submission" date="2017-12" db="EMBL/GenBank/DDBJ databases">
        <authorList>
            <person name="Christensen H."/>
        </authorList>
    </citation>
    <scope>NUCLEOTIDE SEQUENCE [LARGE SCALE GENOMIC DNA]</scope>
    <source>
        <strain evidence="3">268A</strain>
    </source>
</reference>
<dbReference type="RefSeq" id="WP_101812267.1">
    <property type="nucleotide sequence ID" value="NZ_BLAM01000179.1"/>
</dbReference>
<dbReference type="Proteomes" id="UP000234579">
    <property type="component" value="Unassembled WGS sequence"/>
</dbReference>
<sequence length="124" mass="14520">MEEKEFYRQLSQFKRLLLKEKQALIKNEGQKVADLLPQKEKYLPSLQTYAGPLGEQTKSLLREIKELQETNLLLTKQALSFGENLMKSIRTNLKSDQANVYQDQKRKNPYQQRPTNSYIIDSQA</sequence>
<feature type="region of interest" description="Disordered" evidence="1">
    <location>
        <begin position="97"/>
        <end position="124"/>
    </location>
</feature>
<feature type="compositionally biased region" description="Polar residues" evidence="1">
    <location>
        <begin position="109"/>
        <end position="124"/>
    </location>
</feature>
<dbReference type="AlphaFoldDB" id="A0A2I2A924"/>
<dbReference type="InterPro" id="IPR036679">
    <property type="entry name" value="FlgN-like_sf"/>
</dbReference>
<comment type="caution">
    <text evidence="2">The sequence shown here is derived from an EMBL/GenBank/DDBJ whole genome shotgun (WGS) entry which is preliminary data.</text>
</comment>
<evidence type="ECO:0000313" key="2">
    <source>
        <dbReference type="EMBL" id="PLA75861.1"/>
    </source>
</evidence>
<dbReference type="GO" id="GO:0044780">
    <property type="term" value="P:bacterial-type flagellum assembly"/>
    <property type="evidence" value="ECO:0007669"/>
    <property type="project" value="InterPro"/>
</dbReference>
<keyword evidence="2" id="KW-0969">Cilium</keyword>
<dbReference type="SUPFAM" id="SSF140566">
    <property type="entry name" value="FlgN-like"/>
    <property type="match status" value="1"/>
</dbReference>